<keyword evidence="4" id="KW-0067">ATP-binding</keyword>
<dbReference type="InterPro" id="IPR003593">
    <property type="entry name" value="AAA+_ATPase"/>
</dbReference>
<dbReference type="InterPro" id="IPR027417">
    <property type="entry name" value="P-loop_NTPase"/>
</dbReference>
<dbReference type="GO" id="GO:0016887">
    <property type="term" value="F:ATP hydrolysis activity"/>
    <property type="evidence" value="ECO:0007669"/>
    <property type="project" value="InterPro"/>
</dbReference>
<dbReference type="PANTHER" id="PTHR23077">
    <property type="entry name" value="AAA-FAMILY ATPASE"/>
    <property type="match status" value="1"/>
</dbReference>
<dbReference type="SUPFAM" id="SSF52540">
    <property type="entry name" value="P-loop containing nucleoside triphosphate hydrolases"/>
    <property type="match status" value="2"/>
</dbReference>
<feature type="compositionally biased region" description="Low complexity" evidence="5">
    <location>
        <begin position="26"/>
        <end position="66"/>
    </location>
</feature>
<dbReference type="CDD" id="cd19530">
    <property type="entry name" value="RecA-like_NVL_r2-like"/>
    <property type="match status" value="1"/>
</dbReference>
<dbReference type="InterPro" id="IPR050168">
    <property type="entry name" value="AAA_ATPase_domain"/>
</dbReference>
<dbReference type="PROSITE" id="PS00674">
    <property type="entry name" value="AAA"/>
    <property type="match status" value="1"/>
</dbReference>
<feature type="compositionally biased region" description="Gly residues" evidence="5">
    <location>
        <begin position="91"/>
        <end position="101"/>
    </location>
</feature>
<dbReference type="Gene3D" id="3.40.50.300">
    <property type="entry name" value="P-loop containing nucleotide triphosphate hydrolases"/>
    <property type="match status" value="2"/>
</dbReference>
<feature type="compositionally biased region" description="Polar residues" evidence="5">
    <location>
        <begin position="1"/>
        <end position="25"/>
    </location>
</feature>
<proteinExistence type="inferred from homology"/>
<organism evidence="7 8">
    <name type="scientific">Rhodotorula mucilaginosa</name>
    <name type="common">Yeast</name>
    <name type="synonym">Rhodotorula rubra</name>
    <dbReference type="NCBI Taxonomy" id="5537"/>
    <lineage>
        <taxon>Eukaryota</taxon>
        <taxon>Fungi</taxon>
        <taxon>Dikarya</taxon>
        <taxon>Basidiomycota</taxon>
        <taxon>Pucciniomycotina</taxon>
        <taxon>Microbotryomycetes</taxon>
        <taxon>Sporidiobolales</taxon>
        <taxon>Sporidiobolaceae</taxon>
        <taxon>Rhodotorula</taxon>
    </lineage>
</organism>
<dbReference type="FunFam" id="3.40.50.300:FF:000365">
    <property type="entry name" value="Ribosome biogenesis ATPase RIX7"/>
    <property type="match status" value="1"/>
</dbReference>
<comment type="similarity">
    <text evidence="1">Belongs to the AAA ATPase family.</text>
</comment>
<evidence type="ECO:0000256" key="1">
    <source>
        <dbReference type="ARBA" id="ARBA00006914"/>
    </source>
</evidence>
<name>A0A9P6W5E9_RHOMI</name>
<dbReference type="CDD" id="cd19518">
    <property type="entry name" value="RecA-like_NVL_r1-like"/>
    <property type="match status" value="1"/>
</dbReference>
<dbReference type="PANTHER" id="PTHR23077:SF171">
    <property type="entry name" value="NUCLEAR VALOSIN-CONTAINING PROTEIN-LIKE"/>
    <property type="match status" value="1"/>
</dbReference>
<feature type="region of interest" description="Disordered" evidence="5">
    <location>
        <begin position="775"/>
        <end position="827"/>
    </location>
</feature>
<feature type="domain" description="AAA+ ATPase" evidence="6">
    <location>
        <begin position="532"/>
        <end position="668"/>
    </location>
</feature>
<evidence type="ECO:0000313" key="8">
    <source>
        <dbReference type="Proteomes" id="UP000777482"/>
    </source>
</evidence>
<evidence type="ECO:0000256" key="3">
    <source>
        <dbReference type="ARBA" id="ARBA00022741"/>
    </source>
</evidence>
<evidence type="ECO:0000256" key="2">
    <source>
        <dbReference type="ARBA" id="ARBA00022737"/>
    </source>
</evidence>
<keyword evidence="3" id="KW-0547">Nucleotide-binding</keyword>
<keyword evidence="8" id="KW-1185">Reference proteome</keyword>
<evidence type="ECO:0000259" key="6">
    <source>
        <dbReference type="SMART" id="SM00382"/>
    </source>
</evidence>
<feature type="compositionally biased region" description="Basic and acidic residues" evidence="5">
    <location>
        <begin position="817"/>
        <end position="827"/>
    </location>
</feature>
<dbReference type="InterPro" id="IPR041569">
    <property type="entry name" value="AAA_lid_3"/>
</dbReference>
<dbReference type="Pfam" id="PF00004">
    <property type="entry name" value="AAA"/>
    <property type="match status" value="2"/>
</dbReference>
<feature type="domain" description="AAA+ ATPase" evidence="6">
    <location>
        <begin position="148"/>
        <end position="288"/>
    </location>
</feature>
<dbReference type="SMART" id="SM00382">
    <property type="entry name" value="AAA"/>
    <property type="match status" value="2"/>
</dbReference>
<protein>
    <recommendedName>
        <fullName evidence="6">AAA+ ATPase domain-containing protein</fullName>
    </recommendedName>
</protein>
<accession>A0A9P6W5E9</accession>
<sequence length="827" mass="87662">MAMSSSNSNTGGYTARSARQTLNMNQSLPSPLSQPADPDQQQQQQQQLPQASTSTLPQDPAAAAAAPKRRLRPSTSSRDPSTPKRLRPSGSGSGAGGGGAGAAAKDYAPPTTRLADLGGVDACIEQMLELVALPLMHPEVYLHTGVRPPRGVLLVGPPGCGKTMLAGAIAGELALPFISISAPSIVSGMSGESEKTLRETFEEAAKQAPCILFIDEIDAITPKRETAQREMERRIVAQLLTCMDDLAWDKTENKPVVVIAATNRPDSLDPALRRAGRFDAEITMGVPDQAGRERILRVLMAKLRLSGDFDYARLAKETPGYVGADLSALTGAAGVLAVKRIFETMGDKGDEEGAVAAEMPVDLTTTEGALAALANPAATETATTVEDEDMTAVDAAPIESAAASVSGSGATTPRDEVPPSASDSAALVAAIPALPFTSLPPSLAILPIASFLRAHPASLTEDQLSALALTNADFVRALQIVQPSSQREGFTTVPDVTWDDLGALHHIREEMRMSIVRPIRRPDVFKLLGLSAPCGVLLWGPPGCGKTLLAKAVANESRANFISVKGPELLNKYVGESERAVRQVFARARASSPCIIFFDELDAMVPRRDDSLSESTARLVNTLLTELDGLESRKQVFVIGATNRPDILDPAMCRPGRLDKLLYVDLPTAPERVEVLRAVTRKTPLADDVDLERIATSSKADGLSGADLSALAREAAVSALREMFSSIDLDGPAVDVAPQASYTAATTSAASNGTEAVPQPPRVSMRHFETALERANPSVSRQQRRRFEALRRKFAGSPLGHKGEAVEQDEQPAATEPVKREDGMAEA</sequence>
<dbReference type="InterPro" id="IPR003960">
    <property type="entry name" value="ATPase_AAA_CS"/>
</dbReference>
<dbReference type="Gene3D" id="1.10.8.60">
    <property type="match status" value="2"/>
</dbReference>
<dbReference type="AlphaFoldDB" id="A0A9P6W5E9"/>
<dbReference type="GO" id="GO:0005634">
    <property type="term" value="C:nucleus"/>
    <property type="evidence" value="ECO:0007669"/>
    <property type="project" value="TreeGrafter"/>
</dbReference>
<gene>
    <name evidence="7" type="ORF">C6P46_001422</name>
</gene>
<comment type="caution">
    <text evidence="7">The sequence shown here is derived from an EMBL/GenBank/DDBJ whole genome shotgun (WGS) entry which is preliminary data.</text>
</comment>
<keyword evidence="2" id="KW-0677">Repeat</keyword>
<reference evidence="7 8" key="1">
    <citation type="submission" date="2020-11" db="EMBL/GenBank/DDBJ databases">
        <title>Kefir isolates.</title>
        <authorList>
            <person name="Marcisauskas S."/>
            <person name="Kim Y."/>
            <person name="Blasche S."/>
        </authorList>
    </citation>
    <scope>NUCLEOTIDE SEQUENCE [LARGE SCALE GENOMIC DNA]</scope>
    <source>
        <strain evidence="7 8">KR</strain>
    </source>
</reference>
<dbReference type="FunFam" id="3.40.50.300:FF:000018">
    <property type="entry name" value="Cell division control 48"/>
    <property type="match status" value="1"/>
</dbReference>
<dbReference type="GO" id="GO:0005524">
    <property type="term" value="F:ATP binding"/>
    <property type="evidence" value="ECO:0007669"/>
    <property type="project" value="UniProtKB-KW"/>
</dbReference>
<evidence type="ECO:0000256" key="4">
    <source>
        <dbReference type="ARBA" id="ARBA00022840"/>
    </source>
</evidence>
<dbReference type="GO" id="GO:1990275">
    <property type="term" value="F:preribosome binding"/>
    <property type="evidence" value="ECO:0007669"/>
    <property type="project" value="TreeGrafter"/>
</dbReference>
<dbReference type="GO" id="GO:0003723">
    <property type="term" value="F:RNA binding"/>
    <property type="evidence" value="ECO:0007669"/>
    <property type="project" value="TreeGrafter"/>
</dbReference>
<dbReference type="OrthoDB" id="27435at2759"/>
<evidence type="ECO:0000313" key="7">
    <source>
        <dbReference type="EMBL" id="KAG0664377.1"/>
    </source>
</evidence>
<evidence type="ECO:0000256" key="5">
    <source>
        <dbReference type="SAM" id="MobiDB-lite"/>
    </source>
</evidence>
<dbReference type="Pfam" id="PF17862">
    <property type="entry name" value="AAA_lid_3"/>
    <property type="match status" value="2"/>
</dbReference>
<dbReference type="Proteomes" id="UP000777482">
    <property type="component" value="Unassembled WGS sequence"/>
</dbReference>
<dbReference type="EMBL" id="PUHQ01000014">
    <property type="protein sequence ID" value="KAG0664377.1"/>
    <property type="molecule type" value="Genomic_DNA"/>
</dbReference>
<dbReference type="GO" id="GO:0042254">
    <property type="term" value="P:ribosome biogenesis"/>
    <property type="evidence" value="ECO:0007669"/>
    <property type="project" value="TreeGrafter"/>
</dbReference>
<feature type="region of interest" description="Disordered" evidence="5">
    <location>
        <begin position="1"/>
        <end position="107"/>
    </location>
</feature>
<dbReference type="InterPro" id="IPR003959">
    <property type="entry name" value="ATPase_AAA_core"/>
</dbReference>